<dbReference type="GO" id="GO:0003677">
    <property type="term" value="F:DNA binding"/>
    <property type="evidence" value="ECO:0007669"/>
    <property type="project" value="InterPro"/>
</dbReference>
<dbReference type="PANTHER" id="PTHR21445:SF0">
    <property type="entry name" value="APURINIC-APYRIMIDINIC ENDONUCLEASE"/>
    <property type="match status" value="1"/>
</dbReference>
<keyword evidence="6 7" id="KW-0234">DNA repair</keyword>
<dbReference type="InterPro" id="IPR013022">
    <property type="entry name" value="Xyl_isomerase-like_TIM-brl"/>
</dbReference>
<evidence type="ECO:0000256" key="4">
    <source>
        <dbReference type="ARBA" id="ARBA00022801"/>
    </source>
</evidence>
<feature type="binding site" evidence="7">
    <location>
        <position position="236"/>
    </location>
    <ligand>
        <name>Zn(2+)</name>
        <dbReference type="ChEBI" id="CHEBI:29105"/>
        <label>3</label>
    </ligand>
</feature>
<dbReference type="Gene3D" id="3.20.20.150">
    <property type="entry name" value="Divalent-metal-dependent TIM barrel enzymes"/>
    <property type="match status" value="1"/>
</dbReference>
<feature type="binding site" evidence="7">
    <location>
        <position position="268"/>
    </location>
    <ligand>
        <name>Zn(2+)</name>
        <dbReference type="ChEBI" id="CHEBI:29105"/>
        <label>2</label>
    </ligand>
</feature>
<dbReference type="GO" id="GO:0008270">
    <property type="term" value="F:zinc ion binding"/>
    <property type="evidence" value="ECO:0007669"/>
    <property type="project" value="UniProtKB-UniRule"/>
</dbReference>
<dbReference type="PROSITE" id="PS00730">
    <property type="entry name" value="AP_NUCLEASE_F2_2"/>
    <property type="match status" value="1"/>
</dbReference>
<sequence length="289" mass="29650">MSVPAPLPPPVGVHVPVGGGLARKGLAYADAVGARAVQVFVGNPRGWATPAGDPAQDSAFRDRCGEEGVPAYVHTPYLVNLGSPTAATVERSVAAVAHGLARGRAIGALGVVVHTGSAVGEGAYDAAIAQVREQLLPVLDALQDGGPQLLLEPTAGQGRSLCATVEDLGPYLAALDHHPRVGVCLDTCHVFAAGHDLAAPGGTSATLDRLVEVAGPGRLGLVHANDSVDVCGSARDRHERIGRGHIGEAAFAELLRHPAVQGVPVVLETPGKEPEHREDIALLERLRDG</sequence>
<dbReference type="GO" id="GO:0003906">
    <property type="term" value="F:DNA-(apurinic or apyrimidinic site) endonuclease activity"/>
    <property type="evidence" value="ECO:0007669"/>
    <property type="project" value="TreeGrafter"/>
</dbReference>
<protein>
    <recommendedName>
        <fullName evidence="7">Probable endonuclease 4</fullName>
        <ecNumber evidence="7">3.1.21.2</ecNumber>
    </recommendedName>
    <alternativeName>
        <fullName evidence="7">Endodeoxyribonuclease IV</fullName>
    </alternativeName>
    <alternativeName>
        <fullName evidence="7">Endonuclease IV</fullName>
    </alternativeName>
</protein>
<comment type="similarity">
    <text evidence="1 7">Belongs to the AP endonuclease 2 family.</text>
</comment>
<dbReference type="GO" id="GO:0008081">
    <property type="term" value="F:phosphoric diester hydrolase activity"/>
    <property type="evidence" value="ECO:0007669"/>
    <property type="project" value="TreeGrafter"/>
</dbReference>
<evidence type="ECO:0000313" key="9">
    <source>
        <dbReference type="EMBL" id="RJK97195.1"/>
    </source>
</evidence>
<dbReference type="Pfam" id="PF01261">
    <property type="entry name" value="AP_endonuc_2"/>
    <property type="match status" value="1"/>
</dbReference>
<evidence type="ECO:0000256" key="6">
    <source>
        <dbReference type="ARBA" id="ARBA00023204"/>
    </source>
</evidence>
<dbReference type="GO" id="GO:0006284">
    <property type="term" value="P:base-excision repair"/>
    <property type="evidence" value="ECO:0007669"/>
    <property type="project" value="TreeGrafter"/>
</dbReference>
<keyword evidence="7" id="KW-0540">Nuclease</keyword>
<evidence type="ECO:0000313" key="10">
    <source>
        <dbReference type="Proteomes" id="UP000265614"/>
    </source>
</evidence>
<dbReference type="OrthoDB" id="9805666at2"/>
<dbReference type="AlphaFoldDB" id="A0A3A3Z1S9"/>
<keyword evidence="7" id="KW-0255">Endonuclease</keyword>
<keyword evidence="5 7" id="KW-0862">Zinc</keyword>
<dbReference type="SUPFAM" id="SSF51658">
    <property type="entry name" value="Xylose isomerase-like"/>
    <property type="match status" value="1"/>
</dbReference>
<keyword evidence="10" id="KW-1185">Reference proteome</keyword>
<feature type="binding site" evidence="7">
    <location>
        <position position="152"/>
    </location>
    <ligand>
        <name>Zn(2+)</name>
        <dbReference type="ChEBI" id="CHEBI:29105"/>
        <label>2</label>
    </ligand>
</feature>
<dbReference type="EC" id="3.1.21.2" evidence="7"/>
<dbReference type="GO" id="GO:0008833">
    <property type="term" value="F:deoxyribonuclease IV (phage-T4-induced) activity"/>
    <property type="evidence" value="ECO:0007669"/>
    <property type="project" value="UniProtKB-UniRule"/>
</dbReference>
<dbReference type="SMART" id="SM00518">
    <property type="entry name" value="AP2Ec"/>
    <property type="match status" value="1"/>
</dbReference>
<accession>A0A3A3Z1S9</accession>
<dbReference type="PROSITE" id="PS51432">
    <property type="entry name" value="AP_NUCLEASE_F2_4"/>
    <property type="match status" value="1"/>
</dbReference>
<organism evidence="9 10">
    <name type="scientific">Vallicoccus soli</name>
    <dbReference type="NCBI Taxonomy" id="2339232"/>
    <lineage>
        <taxon>Bacteria</taxon>
        <taxon>Bacillati</taxon>
        <taxon>Actinomycetota</taxon>
        <taxon>Actinomycetes</taxon>
        <taxon>Motilibacterales</taxon>
        <taxon>Vallicoccaceae</taxon>
        <taxon>Vallicoccus</taxon>
    </lineage>
</organism>
<comment type="catalytic activity">
    <reaction evidence="7">
        <text>Endonucleolytic cleavage to 5'-phosphooligonucleotide end-products.</text>
        <dbReference type="EC" id="3.1.21.2"/>
    </reaction>
</comment>
<dbReference type="InterPro" id="IPR018246">
    <property type="entry name" value="AP_endonuc_F2_Zn_BS"/>
</dbReference>
<dbReference type="NCBIfam" id="TIGR00587">
    <property type="entry name" value="nfo"/>
    <property type="match status" value="1"/>
</dbReference>
<feature type="binding site" evidence="7">
    <location>
        <position position="223"/>
    </location>
    <ligand>
        <name>Zn(2+)</name>
        <dbReference type="ChEBI" id="CHEBI:29105"/>
        <label>2</label>
    </ligand>
</feature>
<comment type="cofactor">
    <cofactor evidence="7">
        <name>Zn(2+)</name>
        <dbReference type="ChEBI" id="CHEBI:29105"/>
    </cofactor>
    <text evidence="7">Binds 3 Zn(2+) ions.</text>
</comment>
<feature type="binding site" evidence="7">
    <location>
        <position position="152"/>
    </location>
    <ligand>
        <name>Zn(2+)</name>
        <dbReference type="ChEBI" id="CHEBI:29105"/>
        <label>1</label>
    </ligand>
</feature>
<keyword evidence="3 7" id="KW-0227">DNA damage</keyword>
<keyword evidence="2 7" id="KW-0479">Metal-binding</keyword>
<feature type="domain" description="Xylose isomerase-like TIM barrel" evidence="8">
    <location>
        <begin position="27"/>
        <end position="285"/>
    </location>
</feature>
<evidence type="ECO:0000256" key="7">
    <source>
        <dbReference type="HAMAP-Rule" id="MF_00152"/>
    </source>
</evidence>
<dbReference type="PANTHER" id="PTHR21445">
    <property type="entry name" value="ENDONUCLEASE IV ENDODEOXYRIBONUCLEASE IV"/>
    <property type="match status" value="1"/>
</dbReference>
<comment type="function">
    <text evidence="7">Endonuclease IV plays a role in DNA repair. It cleaves phosphodiester bonds at apurinic or apyrimidinic (AP) sites, generating a 3'-hydroxyl group and a 5'-terminal sugar phosphate.</text>
</comment>
<reference evidence="9 10" key="1">
    <citation type="submission" date="2018-09" db="EMBL/GenBank/DDBJ databases">
        <title>YIM 75000 draft genome.</title>
        <authorList>
            <person name="Tang S."/>
            <person name="Feng Y."/>
        </authorList>
    </citation>
    <scope>NUCLEOTIDE SEQUENCE [LARGE SCALE GENOMIC DNA]</scope>
    <source>
        <strain evidence="9 10">YIM 75000</strain>
    </source>
</reference>
<feature type="binding site" evidence="7">
    <location>
        <position position="74"/>
    </location>
    <ligand>
        <name>Zn(2+)</name>
        <dbReference type="ChEBI" id="CHEBI:29105"/>
        <label>1</label>
    </ligand>
</feature>
<evidence type="ECO:0000256" key="3">
    <source>
        <dbReference type="ARBA" id="ARBA00022763"/>
    </source>
</evidence>
<evidence type="ECO:0000256" key="5">
    <source>
        <dbReference type="ARBA" id="ARBA00022833"/>
    </source>
</evidence>
<feature type="binding site" evidence="7">
    <location>
        <position position="186"/>
    </location>
    <ligand>
        <name>Zn(2+)</name>
        <dbReference type="ChEBI" id="CHEBI:29105"/>
        <label>2</label>
    </ligand>
</feature>
<evidence type="ECO:0000259" key="8">
    <source>
        <dbReference type="Pfam" id="PF01261"/>
    </source>
</evidence>
<dbReference type="PROSITE" id="PS00731">
    <property type="entry name" value="AP_NUCLEASE_F2_3"/>
    <property type="match status" value="1"/>
</dbReference>
<dbReference type="HAMAP" id="MF_00152">
    <property type="entry name" value="Nfo"/>
    <property type="match status" value="1"/>
</dbReference>
<dbReference type="InterPro" id="IPR036237">
    <property type="entry name" value="Xyl_isomerase-like_sf"/>
</dbReference>
<feature type="binding site" evidence="7">
    <location>
        <position position="114"/>
    </location>
    <ligand>
        <name>Zn(2+)</name>
        <dbReference type="ChEBI" id="CHEBI:29105"/>
        <label>1</label>
    </ligand>
</feature>
<gene>
    <name evidence="7" type="primary">nfo</name>
    <name evidence="9" type="ORF">D5H78_06250</name>
</gene>
<evidence type="ECO:0000256" key="1">
    <source>
        <dbReference type="ARBA" id="ARBA00005340"/>
    </source>
</evidence>
<keyword evidence="4 7" id="KW-0378">Hydrolase</keyword>
<evidence type="ECO:0000256" key="2">
    <source>
        <dbReference type="ARBA" id="ARBA00022723"/>
    </source>
</evidence>
<dbReference type="EMBL" id="QZEZ01000002">
    <property type="protein sequence ID" value="RJK97195.1"/>
    <property type="molecule type" value="Genomic_DNA"/>
</dbReference>
<proteinExistence type="inferred from homology"/>
<dbReference type="RefSeq" id="WP_119949911.1">
    <property type="nucleotide sequence ID" value="NZ_QZEZ01000002.1"/>
</dbReference>
<comment type="caution">
    <text evidence="9">The sequence shown here is derived from an EMBL/GenBank/DDBJ whole genome shotgun (WGS) entry which is preliminary data.</text>
</comment>
<dbReference type="Proteomes" id="UP000265614">
    <property type="component" value="Unassembled WGS sequence"/>
</dbReference>
<name>A0A3A3Z1S9_9ACTN</name>
<dbReference type="InterPro" id="IPR001719">
    <property type="entry name" value="AP_endonuc_2"/>
</dbReference>
<dbReference type="CDD" id="cd00019">
    <property type="entry name" value="AP2Ec"/>
    <property type="match status" value="1"/>
</dbReference>
<feature type="binding site" evidence="7">
    <location>
        <position position="189"/>
    </location>
    <ligand>
        <name>Zn(2+)</name>
        <dbReference type="ChEBI" id="CHEBI:29105"/>
        <label>3</label>
    </ligand>
</feature>
<feature type="binding site" evidence="7">
    <location>
        <position position="238"/>
    </location>
    <ligand>
        <name>Zn(2+)</name>
        <dbReference type="ChEBI" id="CHEBI:29105"/>
        <label>3</label>
    </ligand>
</feature>